<accession>A0A0F9MMQ4</accession>
<protein>
    <recommendedName>
        <fullName evidence="2">MEDS domain-containing protein</fullName>
    </recommendedName>
</protein>
<dbReference type="AlphaFoldDB" id="A0A0F9MMQ4"/>
<name>A0A0F9MMQ4_9ZZZZ</name>
<evidence type="ECO:0000313" key="1">
    <source>
        <dbReference type="EMBL" id="KKM78125.1"/>
    </source>
</evidence>
<reference evidence="1" key="1">
    <citation type="journal article" date="2015" name="Nature">
        <title>Complex archaea that bridge the gap between prokaryotes and eukaryotes.</title>
        <authorList>
            <person name="Spang A."/>
            <person name="Saw J.H."/>
            <person name="Jorgensen S.L."/>
            <person name="Zaremba-Niedzwiedzka K."/>
            <person name="Martijn J."/>
            <person name="Lind A.E."/>
            <person name="van Eijk R."/>
            <person name="Schleper C."/>
            <person name="Guy L."/>
            <person name="Ettema T.J."/>
        </authorList>
    </citation>
    <scope>NUCLEOTIDE SEQUENCE</scope>
</reference>
<organism evidence="1">
    <name type="scientific">marine sediment metagenome</name>
    <dbReference type="NCBI Taxonomy" id="412755"/>
    <lineage>
        <taxon>unclassified sequences</taxon>
        <taxon>metagenomes</taxon>
        <taxon>ecological metagenomes</taxon>
    </lineage>
</organism>
<sequence>MSKVLYVRGFNDKLHQELDDQARKEGVSPASILEEAYEEWLKKREGIPSLHYLLLYSDDKSLVSFLKKANGMLDEKCVKLCAGTPSSGLKYLKNHGWFDATNPSYAQAIKKTPEQCTSKVFDRLAEVASGRYSCYMGFMTEDVALQYSLKRANEIERIYNSKRIGGVVFCPYNMAKLKIDSLKDLLELFEEHDKGFIVEGNDIFEVSIRNTNLPKLFL</sequence>
<dbReference type="EMBL" id="LAZR01008539">
    <property type="protein sequence ID" value="KKM78125.1"/>
    <property type="molecule type" value="Genomic_DNA"/>
</dbReference>
<gene>
    <name evidence="1" type="ORF">LCGC14_1363140</name>
</gene>
<comment type="caution">
    <text evidence="1">The sequence shown here is derived from an EMBL/GenBank/DDBJ whole genome shotgun (WGS) entry which is preliminary data.</text>
</comment>
<evidence type="ECO:0008006" key="2">
    <source>
        <dbReference type="Google" id="ProtNLM"/>
    </source>
</evidence>
<proteinExistence type="predicted"/>